<accession>A0AAP5MCR2</accession>
<evidence type="ECO:0000313" key="1">
    <source>
        <dbReference type="EMBL" id="MDR9898653.1"/>
    </source>
</evidence>
<protein>
    <submittedName>
        <fullName evidence="1">Uncharacterized protein</fullName>
    </submittedName>
</protein>
<evidence type="ECO:0000313" key="2">
    <source>
        <dbReference type="Proteomes" id="UP000667802"/>
    </source>
</evidence>
<gene>
    <name evidence="1" type="ORF">G7B40_029445</name>
</gene>
<sequence>MIERFKIRTLINSDSLEISGLGQFQGQEVEITIAPITTSSPEPISTPNFMRFYGIAGDETPLLEAIEQDISAR</sequence>
<dbReference type="Proteomes" id="UP000667802">
    <property type="component" value="Unassembled WGS sequence"/>
</dbReference>
<dbReference type="EMBL" id="JAALHA020000019">
    <property type="protein sequence ID" value="MDR9898653.1"/>
    <property type="molecule type" value="Genomic_DNA"/>
</dbReference>
<dbReference type="AlphaFoldDB" id="A0AAP5MCR2"/>
<comment type="caution">
    <text evidence="1">The sequence shown here is derived from an EMBL/GenBank/DDBJ whole genome shotgun (WGS) entry which is preliminary data.</text>
</comment>
<dbReference type="RefSeq" id="WP_208339401.1">
    <property type="nucleotide sequence ID" value="NZ_CAWQFN010000531.1"/>
</dbReference>
<proteinExistence type="predicted"/>
<organism evidence="1 2">
    <name type="scientific">Aetokthonos hydrillicola Thurmond2011</name>
    <dbReference type="NCBI Taxonomy" id="2712845"/>
    <lineage>
        <taxon>Bacteria</taxon>
        <taxon>Bacillati</taxon>
        <taxon>Cyanobacteriota</taxon>
        <taxon>Cyanophyceae</taxon>
        <taxon>Nostocales</taxon>
        <taxon>Hapalosiphonaceae</taxon>
        <taxon>Aetokthonos</taxon>
    </lineage>
</organism>
<name>A0AAP5MCR2_9CYAN</name>
<keyword evidence="2" id="KW-1185">Reference proteome</keyword>
<reference evidence="2" key="1">
    <citation type="journal article" date="2021" name="Science">
        <title>Hunting the eagle killer: A cyanobacterial neurotoxin causes vacuolar myelinopathy.</title>
        <authorList>
            <person name="Breinlinger S."/>
            <person name="Phillips T.J."/>
            <person name="Haram B.N."/>
            <person name="Mares J."/>
            <person name="Martinez Yerena J.A."/>
            <person name="Hrouzek P."/>
            <person name="Sobotka R."/>
            <person name="Henderson W.M."/>
            <person name="Schmieder P."/>
            <person name="Williams S.M."/>
            <person name="Lauderdale J.D."/>
            <person name="Wilde H.D."/>
            <person name="Gerrin W."/>
            <person name="Kust A."/>
            <person name="Washington J.W."/>
            <person name="Wagner C."/>
            <person name="Geier B."/>
            <person name="Liebeke M."/>
            <person name="Enke H."/>
            <person name="Niedermeyer T.H.J."/>
            <person name="Wilde S.B."/>
        </authorList>
    </citation>
    <scope>NUCLEOTIDE SEQUENCE [LARGE SCALE GENOMIC DNA]</scope>
    <source>
        <strain evidence="2">Thurmond2011</strain>
    </source>
</reference>